<name>A0A507DFW7_9FUNG</name>
<feature type="domain" description="Glycoside hydrolase 131 catalytic N-terminal" evidence="1">
    <location>
        <begin position="27"/>
        <end position="281"/>
    </location>
</feature>
<reference evidence="2 3" key="1">
    <citation type="journal article" date="2019" name="Sci. Rep.">
        <title>Comparative genomics of chytrid fungi reveal insights into the obligate biotrophic and pathogenic lifestyle of Synchytrium endobioticum.</title>
        <authorList>
            <person name="van de Vossenberg B.T.L.H."/>
            <person name="Warris S."/>
            <person name="Nguyen H.D.T."/>
            <person name="van Gent-Pelzer M.P.E."/>
            <person name="Joly D.L."/>
            <person name="van de Geest H.C."/>
            <person name="Bonants P.J.M."/>
            <person name="Smith D.S."/>
            <person name="Levesque C.A."/>
            <person name="van der Lee T.A.J."/>
        </authorList>
    </citation>
    <scope>NUCLEOTIDE SEQUENCE [LARGE SCALE GENOMIC DNA]</scope>
    <source>
        <strain evidence="2 3">LEV6574</strain>
    </source>
</reference>
<accession>A0A507DFW7</accession>
<dbReference type="Gene3D" id="2.60.120.1160">
    <property type="match status" value="1"/>
</dbReference>
<evidence type="ECO:0000259" key="1">
    <source>
        <dbReference type="Pfam" id="PF18271"/>
    </source>
</evidence>
<evidence type="ECO:0000313" key="3">
    <source>
        <dbReference type="Proteomes" id="UP000320475"/>
    </source>
</evidence>
<dbReference type="AlphaFoldDB" id="A0A507DFW7"/>
<proteinExistence type="predicted"/>
<dbReference type="Pfam" id="PF18271">
    <property type="entry name" value="GH131_N"/>
    <property type="match status" value="1"/>
</dbReference>
<gene>
    <name evidence="2" type="ORF">SeLEV6574_g01066</name>
</gene>
<comment type="caution">
    <text evidence="2">The sequence shown here is derived from an EMBL/GenBank/DDBJ whole genome shotgun (WGS) entry which is preliminary data.</text>
</comment>
<dbReference type="PANTHER" id="PTHR34612:SF2">
    <property type="entry name" value="GLYCOSIDE HYDROLASE 131 CATALYTIC N-TERMINAL DOMAIN-CONTAINING PROTEIN"/>
    <property type="match status" value="1"/>
</dbReference>
<dbReference type="PANTHER" id="PTHR34612">
    <property type="entry name" value="GH131_N DOMAIN-CONTAINING PROTEIN"/>
    <property type="match status" value="1"/>
</dbReference>
<protein>
    <recommendedName>
        <fullName evidence="1">Glycoside hydrolase 131 catalytic N-terminal domain-containing protein</fullName>
    </recommendedName>
</protein>
<dbReference type="EMBL" id="QEAM01000022">
    <property type="protein sequence ID" value="TPX50147.1"/>
    <property type="molecule type" value="Genomic_DNA"/>
</dbReference>
<dbReference type="Proteomes" id="UP000320475">
    <property type="component" value="Unassembled WGS sequence"/>
</dbReference>
<dbReference type="InterPro" id="IPR041524">
    <property type="entry name" value="GH131_N"/>
</dbReference>
<evidence type="ECO:0000313" key="2">
    <source>
        <dbReference type="EMBL" id="TPX50147.1"/>
    </source>
</evidence>
<sequence>MVSFSKFQTQFGLVVGALLMAAANAKIVWDGRLKPGFNATDFDSNKTEYNPAYTRPNIPHVLKWSDILEFSHAKCLFDPLGTSVEVILKNHSVTAFGEKNIQYGFRRTELLPKPMPNNTLYQGIKTFYWSMTPTKRLANLTYDHVPVFLETTTGTHIFDIHYGSPYNWNKTADSAVLSLMSSSTAGYDKVQSLFSVPFTAGVIQNFAVTVNFDKATLQAYHSTDDQALKEVVKPIANPVGVVENIHYGLLRLPLATAADMVHNGYQEPNLEVSVKYCGLFILDGPAVLQPPLA</sequence>
<dbReference type="VEuPathDB" id="FungiDB:SeMB42_g07170"/>
<dbReference type="OrthoDB" id="5283326at2759"/>
<organism evidence="2 3">
    <name type="scientific">Synchytrium endobioticum</name>
    <dbReference type="NCBI Taxonomy" id="286115"/>
    <lineage>
        <taxon>Eukaryota</taxon>
        <taxon>Fungi</taxon>
        <taxon>Fungi incertae sedis</taxon>
        <taxon>Chytridiomycota</taxon>
        <taxon>Chytridiomycota incertae sedis</taxon>
        <taxon>Chytridiomycetes</taxon>
        <taxon>Synchytriales</taxon>
        <taxon>Synchytriaceae</taxon>
        <taxon>Synchytrium</taxon>
    </lineage>
</organism>